<evidence type="ECO:0000313" key="3">
    <source>
        <dbReference type="Proteomes" id="UP000466906"/>
    </source>
</evidence>
<proteinExistence type="predicted"/>
<evidence type="ECO:0000313" key="2">
    <source>
        <dbReference type="EMBL" id="BBX26521.1"/>
    </source>
</evidence>
<dbReference type="Proteomes" id="UP000466906">
    <property type="component" value="Chromosome"/>
</dbReference>
<feature type="compositionally biased region" description="Low complexity" evidence="1">
    <location>
        <begin position="15"/>
        <end position="33"/>
    </location>
</feature>
<evidence type="ECO:0000256" key="1">
    <source>
        <dbReference type="SAM" id="MobiDB-lite"/>
    </source>
</evidence>
<sequence>MTASPDVSAGNRSNATSTVPSRTASAASAAATACNRSGTPGWRSAQIRAHFAGVPPGTYPRVRELGVTASGYRYAGAMSRPNAQSMKPATAAKKLDVYLPATPAEFQENAITRAELAALQADPPQWLKDLRKDGPHPKNLVAAKLGISIAGLARGAVGDALTTEQIDGLLAEKPEWLVAERESYQKVLREERRLKSLRAEQARES</sequence>
<dbReference type="KEGG" id="malv:MALV_16460"/>
<dbReference type="Pfam" id="PF19460">
    <property type="entry name" value="DUF5997"/>
    <property type="match status" value="1"/>
</dbReference>
<name>A0A6N4USL3_9MYCO</name>
<dbReference type="InterPro" id="IPR046039">
    <property type="entry name" value="DUF5997"/>
</dbReference>
<dbReference type="AlphaFoldDB" id="A0A6N4USL3"/>
<feature type="region of interest" description="Disordered" evidence="1">
    <location>
        <begin position="1"/>
        <end position="42"/>
    </location>
</feature>
<keyword evidence="3" id="KW-1185">Reference proteome</keyword>
<organism evidence="2 3">
    <name type="scientific">Mycolicibacterium alvei</name>
    <dbReference type="NCBI Taxonomy" id="67081"/>
    <lineage>
        <taxon>Bacteria</taxon>
        <taxon>Bacillati</taxon>
        <taxon>Actinomycetota</taxon>
        <taxon>Actinomycetes</taxon>
        <taxon>Mycobacteriales</taxon>
        <taxon>Mycobacteriaceae</taxon>
        <taxon>Mycolicibacterium</taxon>
    </lineage>
</organism>
<gene>
    <name evidence="2" type="ORF">MALV_16460</name>
</gene>
<feature type="compositionally biased region" description="Polar residues" evidence="1">
    <location>
        <begin position="1"/>
        <end position="14"/>
    </location>
</feature>
<protein>
    <submittedName>
        <fullName evidence="2">Uncharacterized protein</fullName>
    </submittedName>
</protein>
<dbReference type="EMBL" id="AP022565">
    <property type="protein sequence ID" value="BBX26521.1"/>
    <property type="molecule type" value="Genomic_DNA"/>
</dbReference>
<accession>A0A6N4USL3</accession>
<reference evidence="2 3" key="1">
    <citation type="journal article" date="2019" name="Emerg. Microbes Infect.">
        <title>Comprehensive subspecies identification of 175 nontuberculous mycobacteria species based on 7547 genomic profiles.</title>
        <authorList>
            <person name="Matsumoto Y."/>
            <person name="Kinjo T."/>
            <person name="Motooka D."/>
            <person name="Nabeya D."/>
            <person name="Jung N."/>
            <person name="Uechi K."/>
            <person name="Horii T."/>
            <person name="Iida T."/>
            <person name="Fujita J."/>
            <person name="Nakamura S."/>
        </authorList>
    </citation>
    <scope>NUCLEOTIDE SEQUENCE [LARGE SCALE GENOMIC DNA]</scope>
    <source>
        <strain evidence="2 3">JCM 12272</strain>
    </source>
</reference>